<evidence type="ECO:0000256" key="1">
    <source>
        <dbReference type="SAM" id="MobiDB-lite"/>
    </source>
</evidence>
<reference evidence="2 3" key="1">
    <citation type="submission" date="2023-02" db="EMBL/GenBank/DDBJ databases">
        <title>LHISI_Scaffold_Assembly.</title>
        <authorList>
            <person name="Stuart O.P."/>
            <person name="Cleave R."/>
            <person name="Magrath M.J.L."/>
            <person name="Mikheyev A.S."/>
        </authorList>
    </citation>
    <scope>NUCLEOTIDE SEQUENCE [LARGE SCALE GENOMIC DNA]</scope>
    <source>
        <strain evidence="2">Daus_M_001</strain>
        <tissue evidence="2">Leg muscle</tissue>
    </source>
</reference>
<gene>
    <name evidence="2" type="ORF">PR048_030945</name>
</gene>
<feature type="region of interest" description="Disordered" evidence="1">
    <location>
        <begin position="80"/>
        <end position="108"/>
    </location>
</feature>
<protein>
    <recommendedName>
        <fullName evidence="4">Integrase zinc-binding domain-containing protein</fullName>
    </recommendedName>
</protein>
<dbReference type="EMBL" id="JARBHB010000014">
    <property type="protein sequence ID" value="KAJ8869369.1"/>
    <property type="molecule type" value="Genomic_DNA"/>
</dbReference>
<evidence type="ECO:0000313" key="2">
    <source>
        <dbReference type="EMBL" id="KAJ8869369.1"/>
    </source>
</evidence>
<comment type="caution">
    <text evidence="2">The sequence shown here is derived from an EMBL/GenBank/DDBJ whole genome shotgun (WGS) entry which is preliminary data.</text>
</comment>
<accession>A0ABQ9GE55</accession>
<name>A0ABQ9GE55_9NEOP</name>
<keyword evidence="3" id="KW-1185">Reference proteome</keyword>
<evidence type="ECO:0008006" key="4">
    <source>
        <dbReference type="Google" id="ProtNLM"/>
    </source>
</evidence>
<feature type="compositionally biased region" description="Basic and acidic residues" evidence="1">
    <location>
        <begin position="92"/>
        <end position="108"/>
    </location>
</feature>
<organism evidence="2 3">
    <name type="scientific">Dryococelus australis</name>
    <dbReference type="NCBI Taxonomy" id="614101"/>
    <lineage>
        <taxon>Eukaryota</taxon>
        <taxon>Metazoa</taxon>
        <taxon>Ecdysozoa</taxon>
        <taxon>Arthropoda</taxon>
        <taxon>Hexapoda</taxon>
        <taxon>Insecta</taxon>
        <taxon>Pterygota</taxon>
        <taxon>Neoptera</taxon>
        <taxon>Polyneoptera</taxon>
        <taxon>Phasmatodea</taxon>
        <taxon>Verophasmatodea</taxon>
        <taxon>Anareolatae</taxon>
        <taxon>Phasmatidae</taxon>
        <taxon>Eurycanthinae</taxon>
        <taxon>Dryococelus</taxon>
    </lineage>
</organism>
<dbReference type="Proteomes" id="UP001159363">
    <property type="component" value="Chromosome 13"/>
</dbReference>
<proteinExistence type="predicted"/>
<evidence type="ECO:0000313" key="3">
    <source>
        <dbReference type="Proteomes" id="UP001159363"/>
    </source>
</evidence>
<sequence length="108" mass="12685">MSAHVRQIVRECIRCSQYKSRHTNSKQQQQPRLPTEPFEMVVLDLHTMMGKRFIVISLPIGLKHIQCRAHEPGQWRRRLKTNFSPAGGTPDTVDRQWESIHQKSVERI</sequence>